<feature type="domain" description="Glutamyl/glutaminyl-tRNA synthetase class Ib catalytic" evidence="8">
    <location>
        <begin position="36"/>
        <end position="326"/>
    </location>
</feature>
<dbReference type="AlphaFoldDB" id="A0A1Y4L605"/>
<dbReference type="Gene3D" id="1.10.10.350">
    <property type="match status" value="1"/>
</dbReference>
<keyword evidence="4 7" id="KW-0067">ATP-binding</keyword>
<dbReference type="Proteomes" id="UP000195897">
    <property type="component" value="Unassembled WGS sequence"/>
</dbReference>
<accession>A0A1Y4L605</accession>
<dbReference type="RefSeq" id="WP_087373598.1">
    <property type="nucleotide sequence ID" value="NZ_NFKK01000012.1"/>
</dbReference>
<dbReference type="InterPro" id="IPR001412">
    <property type="entry name" value="aa-tRNA-synth_I_CS"/>
</dbReference>
<comment type="function">
    <text evidence="7">Catalyzes the attachment of glutamate to tRNA(Glu) in a two-step reaction: glutamate is first activated by ATP to form Glu-AMP and then transferred to the acceptor end of tRNA(Glu).</text>
</comment>
<dbReference type="InterPro" id="IPR020751">
    <property type="entry name" value="aa-tRNA-synth_I_codon-bd_sub2"/>
</dbReference>
<keyword evidence="3 7" id="KW-0547">Nucleotide-binding</keyword>
<feature type="binding site" evidence="7">
    <location>
        <position position="297"/>
    </location>
    <ligand>
        <name>ATP</name>
        <dbReference type="ChEBI" id="CHEBI:30616"/>
    </ligand>
</feature>
<evidence type="ECO:0000313" key="11">
    <source>
        <dbReference type="Proteomes" id="UP000195897"/>
    </source>
</evidence>
<gene>
    <name evidence="7" type="primary">gltX</name>
    <name evidence="10" type="ORF">B5F17_10315</name>
</gene>
<comment type="caution">
    <text evidence="7">Lacks conserved residue(s) required for the propagation of feature annotation.</text>
</comment>
<dbReference type="GO" id="GO:0006424">
    <property type="term" value="P:glutamyl-tRNA aminoacylation"/>
    <property type="evidence" value="ECO:0007669"/>
    <property type="project" value="UniProtKB-UniRule"/>
</dbReference>
<keyword evidence="7" id="KW-0963">Cytoplasm</keyword>
<dbReference type="PANTHER" id="PTHR43311">
    <property type="entry name" value="GLUTAMATE--TRNA LIGASE"/>
    <property type="match status" value="1"/>
</dbReference>
<feature type="short sequence motif" description="'KMSKS' region" evidence="7">
    <location>
        <begin position="294"/>
        <end position="298"/>
    </location>
</feature>
<dbReference type="Gene3D" id="3.40.50.620">
    <property type="entry name" value="HUPs"/>
    <property type="match status" value="1"/>
</dbReference>
<dbReference type="PANTHER" id="PTHR43311:SF2">
    <property type="entry name" value="GLUTAMATE--TRNA LIGASE, MITOCHONDRIAL-RELATED"/>
    <property type="match status" value="1"/>
</dbReference>
<dbReference type="PROSITE" id="PS00178">
    <property type="entry name" value="AA_TRNA_LIGASE_I"/>
    <property type="match status" value="1"/>
</dbReference>
<dbReference type="InterPro" id="IPR000924">
    <property type="entry name" value="Glu/Gln-tRNA-synth"/>
</dbReference>
<keyword evidence="6 7" id="KW-0030">Aminoacyl-tRNA synthetase</keyword>
<dbReference type="GO" id="GO:0005829">
    <property type="term" value="C:cytosol"/>
    <property type="evidence" value="ECO:0007669"/>
    <property type="project" value="TreeGrafter"/>
</dbReference>
<comment type="caution">
    <text evidence="10">The sequence shown here is derived from an EMBL/GenBank/DDBJ whole genome shotgun (WGS) entry which is preliminary data.</text>
</comment>
<comment type="catalytic activity">
    <reaction evidence="7">
        <text>tRNA(Glu) + L-glutamate + ATP = L-glutamyl-tRNA(Glu) + AMP + diphosphate</text>
        <dbReference type="Rhea" id="RHEA:23540"/>
        <dbReference type="Rhea" id="RHEA-COMP:9663"/>
        <dbReference type="Rhea" id="RHEA-COMP:9680"/>
        <dbReference type="ChEBI" id="CHEBI:29985"/>
        <dbReference type="ChEBI" id="CHEBI:30616"/>
        <dbReference type="ChEBI" id="CHEBI:33019"/>
        <dbReference type="ChEBI" id="CHEBI:78442"/>
        <dbReference type="ChEBI" id="CHEBI:78520"/>
        <dbReference type="ChEBI" id="CHEBI:456215"/>
        <dbReference type="EC" id="6.1.1.17"/>
    </reaction>
</comment>
<comment type="subcellular location">
    <subcellularLocation>
        <location evidence="7">Cytoplasm</location>
    </subcellularLocation>
</comment>
<dbReference type="Pfam" id="PF00749">
    <property type="entry name" value="tRNA-synt_1c"/>
    <property type="match status" value="1"/>
</dbReference>
<dbReference type="GO" id="GO:0005524">
    <property type="term" value="F:ATP binding"/>
    <property type="evidence" value="ECO:0007669"/>
    <property type="project" value="UniProtKB-UniRule"/>
</dbReference>
<dbReference type="SUPFAM" id="SSF48163">
    <property type="entry name" value="An anticodon-binding domain of class I aminoacyl-tRNA synthetases"/>
    <property type="match status" value="1"/>
</dbReference>
<evidence type="ECO:0000256" key="3">
    <source>
        <dbReference type="ARBA" id="ARBA00022741"/>
    </source>
</evidence>
<keyword evidence="5 7" id="KW-0648">Protein biosynthesis</keyword>
<comment type="similarity">
    <text evidence="1 7">Belongs to the class-I aminoacyl-tRNA synthetase family. Glutamate--tRNA ligase type 1 subfamily.</text>
</comment>
<dbReference type="HAMAP" id="MF_00022">
    <property type="entry name" value="Glu_tRNA_synth_type1"/>
    <property type="match status" value="1"/>
</dbReference>
<evidence type="ECO:0000256" key="2">
    <source>
        <dbReference type="ARBA" id="ARBA00022598"/>
    </source>
</evidence>
<dbReference type="InterPro" id="IPR004527">
    <property type="entry name" value="Glu-tRNA-ligase_bac/mito"/>
</dbReference>
<feature type="domain" description="Aminoacyl-tRNA synthetase class I anticodon-binding" evidence="9">
    <location>
        <begin position="426"/>
        <end position="547"/>
    </location>
</feature>
<dbReference type="InterPro" id="IPR045462">
    <property type="entry name" value="aa-tRNA-synth_I_cd-bd"/>
</dbReference>
<dbReference type="InterPro" id="IPR049940">
    <property type="entry name" value="GluQ/Sye"/>
</dbReference>
<dbReference type="EC" id="6.1.1.17" evidence="7"/>
<reference evidence="11" key="1">
    <citation type="submission" date="2017-04" db="EMBL/GenBank/DDBJ databases">
        <title>Function of individual gut microbiota members based on whole genome sequencing of pure cultures obtained from chicken caecum.</title>
        <authorList>
            <person name="Medvecky M."/>
            <person name="Cejkova D."/>
            <person name="Polansky O."/>
            <person name="Karasova D."/>
            <person name="Kubasova T."/>
            <person name="Cizek A."/>
            <person name="Rychlik I."/>
        </authorList>
    </citation>
    <scope>NUCLEOTIDE SEQUENCE [LARGE SCALE GENOMIC DNA]</scope>
    <source>
        <strain evidence="11">An180</strain>
    </source>
</reference>
<dbReference type="GO" id="GO:0004818">
    <property type="term" value="F:glutamate-tRNA ligase activity"/>
    <property type="evidence" value="ECO:0007669"/>
    <property type="project" value="UniProtKB-UniRule"/>
</dbReference>
<dbReference type="SUPFAM" id="SSF52374">
    <property type="entry name" value="Nucleotidylyl transferase"/>
    <property type="match status" value="1"/>
</dbReference>
<protein>
    <recommendedName>
        <fullName evidence="7">Glutamate--tRNA ligase</fullName>
        <ecNumber evidence="7">6.1.1.17</ecNumber>
    </recommendedName>
    <alternativeName>
        <fullName evidence="7">Glutamyl-tRNA synthetase</fullName>
        <shortName evidence="7">GluRS</shortName>
    </alternativeName>
</protein>
<sequence length="551" mass="62368">MDYNLLAEKLFPHITKTPEDILAQYPARQLPEGAKVTRMGPSPTGFMHLGNLYGALVDERLAHQSGGVFYLRIEDTDKKREVEGGVQTIIDAFTSFGLPFDEGATMGEDRGAYGPYRQSQRAEIYQTFVKSLVQRGMAYPCFATEEELAAMREKQEAAKENFGYYGKYAVWRDRPMEDIEAELAKGTPYVVRFRSEGSIEHKVRHEDLVKGKMEVTENDQDVVILKSDGIPTYHFAHVVDDHLMGTTVVVRGEEWLATLPVHLQLFRAMGWKAPKYAHTAQLMKIDEETGSKRKLSKRKDPELALTFYNQQGYPAPSVLEYLMTLLNSNFEEWRRANPDKPMNDFPFSTKKMSGSGALFDIDKLKDVSKNVISRMSAEDVYDAVAAWSEKNDPEFHALFTREPDKTRAFLAIGRGGKKPRKDLALWSDVKPYMDFLFDELFAPDYTMPEHVSKDDAKAILNEFKGQFDENDTPDDFFAKMKAIAEQHGFAAETKAYKQNPEQYKGHVGDVSMVVRIAVAGRQNAPDMQSVMHIMGAEQVKARLDKCIAALG</sequence>
<evidence type="ECO:0000256" key="7">
    <source>
        <dbReference type="HAMAP-Rule" id="MF_00022"/>
    </source>
</evidence>
<organism evidence="10 11">
    <name type="scientific">Butyricicoccus pullicaecorum</name>
    <dbReference type="NCBI Taxonomy" id="501571"/>
    <lineage>
        <taxon>Bacteria</taxon>
        <taxon>Bacillati</taxon>
        <taxon>Bacillota</taxon>
        <taxon>Clostridia</taxon>
        <taxon>Eubacteriales</taxon>
        <taxon>Butyricicoccaceae</taxon>
        <taxon>Butyricicoccus</taxon>
    </lineage>
</organism>
<dbReference type="InterPro" id="IPR020058">
    <property type="entry name" value="Glu/Gln-tRNA-synth_Ib_cat-dom"/>
</dbReference>
<dbReference type="NCBIfam" id="TIGR00464">
    <property type="entry name" value="gltX_bact"/>
    <property type="match status" value="1"/>
</dbReference>
<evidence type="ECO:0000259" key="9">
    <source>
        <dbReference type="Pfam" id="PF19269"/>
    </source>
</evidence>
<evidence type="ECO:0000256" key="5">
    <source>
        <dbReference type="ARBA" id="ARBA00022917"/>
    </source>
</evidence>
<evidence type="ECO:0000313" key="10">
    <source>
        <dbReference type="EMBL" id="OUP52198.1"/>
    </source>
</evidence>
<evidence type="ECO:0000256" key="4">
    <source>
        <dbReference type="ARBA" id="ARBA00022840"/>
    </source>
</evidence>
<evidence type="ECO:0000259" key="8">
    <source>
        <dbReference type="Pfam" id="PF00749"/>
    </source>
</evidence>
<feature type="short sequence motif" description="'HIGH' region" evidence="7">
    <location>
        <begin position="41"/>
        <end position="51"/>
    </location>
</feature>
<dbReference type="GO" id="GO:0000049">
    <property type="term" value="F:tRNA binding"/>
    <property type="evidence" value="ECO:0007669"/>
    <property type="project" value="InterPro"/>
</dbReference>
<dbReference type="PRINTS" id="PR00987">
    <property type="entry name" value="TRNASYNTHGLU"/>
</dbReference>
<keyword evidence="2 7" id="KW-0436">Ligase</keyword>
<proteinExistence type="inferred from homology"/>
<dbReference type="InterPro" id="IPR014729">
    <property type="entry name" value="Rossmann-like_a/b/a_fold"/>
</dbReference>
<dbReference type="InterPro" id="IPR008925">
    <property type="entry name" value="aa_tRNA-synth_I_cd-bd_sf"/>
</dbReference>
<dbReference type="Pfam" id="PF19269">
    <property type="entry name" value="Anticodon_2"/>
    <property type="match status" value="1"/>
</dbReference>
<evidence type="ECO:0000256" key="1">
    <source>
        <dbReference type="ARBA" id="ARBA00007894"/>
    </source>
</evidence>
<evidence type="ECO:0000256" key="6">
    <source>
        <dbReference type="ARBA" id="ARBA00023146"/>
    </source>
</evidence>
<name>A0A1Y4L605_9FIRM</name>
<comment type="subunit">
    <text evidence="7">Monomer.</text>
</comment>
<dbReference type="EMBL" id="NFKK01000012">
    <property type="protein sequence ID" value="OUP52198.1"/>
    <property type="molecule type" value="Genomic_DNA"/>
</dbReference>